<dbReference type="GO" id="GO:0046677">
    <property type="term" value="P:response to antibiotic"/>
    <property type="evidence" value="ECO:0007669"/>
    <property type="project" value="UniProtKB-UniRule"/>
</dbReference>
<evidence type="ECO:0000256" key="2">
    <source>
        <dbReference type="ARBA" id="ARBA00022842"/>
    </source>
</evidence>
<keyword evidence="2 5" id="KW-0460">Magnesium</keyword>
<sequence>MNRRQFLGTAAIGILAAPALLKRAAAQEGPFRVKYYPVAAGMGSRDTTPAPDGTIWFCGQRNGTLGRLDPRDGSYKLVDLGKGAAPHGVIIGPDGAPWVTEGGQNAVARVDPGDHKVTLFRLPEKEAHANLNTAVFDKNGIYWFTGQTGIYGRLDPKSGDMTVFKSPRGRGTYGMTITPKGDIWYASLAGNHIAKIDPATGNATVVEPPTPNQGARRVWSDSKGRIWVSEWNSGNVSMHDPADGSWKAWKLPGSNPRTYAVYVDDKDKVWLTDFGANAIVRFDPVTEKFNAIPSDKAGANVRQLDGRPGETWGGESGNDRLVVIQTVAPA</sequence>
<organism evidence="6 7">
    <name type="scientific">Bradyrhizobium jicamae</name>
    <dbReference type="NCBI Taxonomy" id="280332"/>
    <lineage>
        <taxon>Bacteria</taxon>
        <taxon>Pseudomonadati</taxon>
        <taxon>Pseudomonadota</taxon>
        <taxon>Alphaproteobacteria</taxon>
        <taxon>Hyphomicrobiales</taxon>
        <taxon>Nitrobacteraceae</taxon>
        <taxon>Bradyrhizobium</taxon>
    </lineage>
</organism>
<dbReference type="Proteomes" id="UP000050863">
    <property type="component" value="Unassembled WGS sequence"/>
</dbReference>
<keyword evidence="4 5" id="KW-0046">Antibiotic resistance</keyword>
<dbReference type="EC" id="4.2.99.-" evidence="5"/>
<keyword evidence="3 5" id="KW-0456">Lyase</keyword>
<dbReference type="OrthoDB" id="9812926at2"/>
<dbReference type="InterPro" id="IPR051344">
    <property type="entry name" value="Vgb"/>
</dbReference>
<proteinExistence type="inferred from homology"/>
<reference evidence="6 7" key="1">
    <citation type="submission" date="2014-03" db="EMBL/GenBank/DDBJ databases">
        <title>Bradyrhizobium valentinum sp. nov., isolated from effective nodules of Lupinus mariae-josephae, a lupine endemic of basic-lime soils in Eastern Spain.</title>
        <authorList>
            <person name="Duran D."/>
            <person name="Rey L."/>
            <person name="Navarro A."/>
            <person name="Busquets A."/>
            <person name="Imperial J."/>
            <person name="Ruiz-Argueso T."/>
        </authorList>
    </citation>
    <scope>NUCLEOTIDE SEQUENCE [LARGE SCALE GENOMIC DNA]</scope>
    <source>
        <strain evidence="6 7">PAC68</strain>
    </source>
</reference>
<evidence type="ECO:0000256" key="3">
    <source>
        <dbReference type="ARBA" id="ARBA00023239"/>
    </source>
</evidence>
<evidence type="ECO:0000256" key="4">
    <source>
        <dbReference type="ARBA" id="ARBA00023251"/>
    </source>
</evidence>
<dbReference type="GO" id="GO:0016835">
    <property type="term" value="F:carbon-oxygen lyase activity"/>
    <property type="evidence" value="ECO:0007669"/>
    <property type="project" value="UniProtKB-UniRule"/>
</dbReference>
<comment type="subunit">
    <text evidence="5">Monomer.</text>
</comment>
<dbReference type="SUPFAM" id="SSF63829">
    <property type="entry name" value="Calcium-dependent phosphotriesterase"/>
    <property type="match status" value="1"/>
</dbReference>
<dbReference type="PROSITE" id="PS51318">
    <property type="entry name" value="TAT"/>
    <property type="match status" value="1"/>
</dbReference>
<comment type="cofactor">
    <cofactor evidence="5">
        <name>Mg(2+)</name>
        <dbReference type="ChEBI" id="CHEBI:18420"/>
    </cofactor>
</comment>
<evidence type="ECO:0000256" key="5">
    <source>
        <dbReference type="PIRNR" id="PIRNR026412"/>
    </source>
</evidence>
<dbReference type="Gene3D" id="2.130.10.10">
    <property type="entry name" value="YVTN repeat-like/Quinoprotein amine dehydrogenase"/>
    <property type="match status" value="1"/>
</dbReference>
<dbReference type="GO" id="GO:0000287">
    <property type="term" value="F:magnesium ion binding"/>
    <property type="evidence" value="ECO:0007669"/>
    <property type="project" value="UniProtKB-UniRule"/>
</dbReference>
<dbReference type="GO" id="GO:0017001">
    <property type="term" value="P:antibiotic catabolic process"/>
    <property type="evidence" value="ECO:0007669"/>
    <property type="project" value="UniProtKB-UniRule"/>
</dbReference>
<comment type="function">
    <text evidence="5">Inactivates the type B streptogramin antibiotics by linearizing the lactone ring at the ester linkage, generating a free phenylglycine carboxylate and converting the threonyl moiety into 2-amino-butenoic acid.</text>
</comment>
<dbReference type="InterPro" id="IPR011217">
    <property type="entry name" value="Vgb_bact"/>
</dbReference>
<dbReference type="EMBL" id="LLXZ01000046">
    <property type="protein sequence ID" value="KRR11477.1"/>
    <property type="molecule type" value="Genomic_DNA"/>
</dbReference>
<gene>
    <name evidence="6" type="ORF">CQ12_21925</name>
</gene>
<dbReference type="Pfam" id="PF24684">
    <property type="entry name" value="Vgb_lyase"/>
    <property type="match status" value="1"/>
</dbReference>
<comment type="caution">
    <text evidence="6">The sequence shown here is derived from an EMBL/GenBank/DDBJ whole genome shotgun (WGS) entry which is preliminary data.</text>
</comment>
<comment type="similarity">
    <text evidence="5">Belongs to the Vgb family.</text>
</comment>
<keyword evidence="7" id="KW-1185">Reference proteome</keyword>
<name>A0A0R3M0P3_9BRAD</name>
<evidence type="ECO:0000256" key="1">
    <source>
        <dbReference type="ARBA" id="ARBA00022723"/>
    </source>
</evidence>
<accession>A0A0R3M0P3</accession>
<evidence type="ECO:0000313" key="7">
    <source>
        <dbReference type="Proteomes" id="UP000050863"/>
    </source>
</evidence>
<dbReference type="AlphaFoldDB" id="A0A0R3M0P3"/>
<evidence type="ECO:0000313" key="6">
    <source>
        <dbReference type="EMBL" id="KRR11477.1"/>
    </source>
</evidence>
<keyword evidence="1 5" id="KW-0479">Metal-binding</keyword>
<dbReference type="InterPro" id="IPR015943">
    <property type="entry name" value="WD40/YVTN_repeat-like_dom_sf"/>
</dbReference>
<dbReference type="STRING" id="280332.CQ12_21925"/>
<dbReference type="PIRSF" id="PIRSF026412">
    <property type="entry name" value="Streptogrm_lyase"/>
    <property type="match status" value="1"/>
</dbReference>
<dbReference type="GO" id="GO:0030288">
    <property type="term" value="C:outer membrane-bounded periplasmic space"/>
    <property type="evidence" value="ECO:0007669"/>
    <property type="project" value="TreeGrafter"/>
</dbReference>
<dbReference type="PANTHER" id="PTHR40274">
    <property type="entry name" value="VIRGINIAMYCIN B LYASE"/>
    <property type="match status" value="1"/>
</dbReference>
<dbReference type="RefSeq" id="WP_057834594.1">
    <property type="nucleotide sequence ID" value="NZ_LLXZ01000046.1"/>
</dbReference>
<dbReference type="PANTHER" id="PTHR40274:SF3">
    <property type="entry name" value="VIRGINIAMYCIN B LYASE"/>
    <property type="match status" value="1"/>
</dbReference>
<protein>
    <recommendedName>
        <fullName evidence="5">Virginiamycin B lyase</fullName>
        <ecNumber evidence="5">4.2.99.-</ecNumber>
    </recommendedName>
    <alternativeName>
        <fullName evidence="5">Streptogramin B lyase</fullName>
    </alternativeName>
</protein>
<dbReference type="InterPro" id="IPR006311">
    <property type="entry name" value="TAT_signal"/>
</dbReference>